<feature type="compositionally biased region" description="Low complexity" evidence="4">
    <location>
        <begin position="126"/>
        <end position="143"/>
    </location>
</feature>
<evidence type="ECO:0000256" key="2">
    <source>
        <dbReference type="ARBA" id="ARBA00022737"/>
    </source>
</evidence>
<feature type="region of interest" description="Disordered" evidence="4">
    <location>
        <begin position="830"/>
        <end position="903"/>
    </location>
</feature>
<keyword evidence="6" id="KW-1185">Reference proteome</keyword>
<name>A0A136JHF5_9PEZI</name>
<reference evidence="6" key="1">
    <citation type="submission" date="2016-02" db="EMBL/GenBank/DDBJ databases">
        <title>Draft genome sequence of Microdochium bolleyi, a fungal endophyte of beachgrass.</title>
        <authorList>
            <consortium name="DOE Joint Genome Institute"/>
            <person name="David A.S."/>
            <person name="May G."/>
            <person name="Haridas S."/>
            <person name="Lim J."/>
            <person name="Wang M."/>
            <person name="Labutti K."/>
            <person name="Lipzen A."/>
            <person name="Barry K."/>
            <person name="Grigoriev I.V."/>
        </authorList>
    </citation>
    <scope>NUCLEOTIDE SEQUENCE [LARGE SCALE GENOMIC DNA]</scope>
    <source>
        <strain evidence="6">J235TASD1</strain>
    </source>
</reference>
<dbReference type="InterPro" id="IPR036322">
    <property type="entry name" value="WD40_repeat_dom_sf"/>
</dbReference>
<dbReference type="PANTHER" id="PTHR45589">
    <property type="entry name" value="WD REPEAT DOMAIN 62, ISOFORM G"/>
    <property type="match status" value="1"/>
</dbReference>
<protein>
    <submittedName>
        <fullName evidence="5">WD40-repeat-containing domain protein</fullName>
    </submittedName>
</protein>
<evidence type="ECO:0000313" key="6">
    <source>
        <dbReference type="Proteomes" id="UP000070501"/>
    </source>
</evidence>
<evidence type="ECO:0000313" key="5">
    <source>
        <dbReference type="EMBL" id="KXJ96568.1"/>
    </source>
</evidence>
<organism evidence="5 6">
    <name type="scientific">Microdochium bolleyi</name>
    <dbReference type="NCBI Taxonomy" id="196109"/>
    <lineage>
        <taxon>Eukaryota</taxon>
        <taxon>Fungi</taxon>
        <taxon>Dikarya</taxon>
        <taxon>Ascomycota</taxon>
        <taxon>Pezizomycotina</taxon>
        <taxon>Sordariomycetes</taxon>
        <taxon>Xylariomycetidae</taxon>
        <taxon>Xylariales</taxon>
        <taxon>Microdochiaceae</taxon>
        <taxon>Microdochium</taxon>
    </lineage>
</organism>
<evidence type="ECO:0000256" key="1">
    <source>
        <dbReference type="ARBA" id="ARBA00022574"/>
    </source>
</evidence>
<evidence type="ECO:0000256" key="3">
    <source>
        <dbReference type="PROSITE-ProRule" id="PRU00221"/>
    </source>
</evidence>
<dbReference type="InterPro" id="IPR001680">
    <property type="entry name" value="WD40_rpt"/>
</dbReference>
<feature type="compositionally biased region" description="Low complexity" evidence="4">
    <location>
        <begin position="988"/>
        <end position="1022"/>
    </location>
</feature>
<dbReference type="SMART" id="SM00320">
    <property type="entry name" value="WD40"/>
    <property type="match status" value="6"/>
</dbReference>
<dbReference type="PROSITE" id="PS00678">
    <property type="entry name" value="WD_REPEATS_1"/>
    <property type="match status" value="1"/>
</dbReference>
<feature type="region of interest" description="Disordered" evidence="4">
    <location>
        <begin position="1"/>
        <end position="36"/>
    </location>
</feature>
<sequence>MAATPSNRLRLTPSNSPFLPPRLAGRSPLRARAFPETPPRFSLKRVVGTTCASPTGFDTVGSSFAYTAGGAAVVVDAGSDECQQRFFRARPTAVPVYSTPSLPYSPSAPSTPKANDSRNRSSLRESSYGPSDWSSDSPSSKTWTSRERIKAATCLALDRGGRFLAVGETGYAPRVLIFGLDEESSTTPLVSISEHTYGVRAVAWSPDSKYLASLGSANDGFLYVWRIDPRTGSARLFQQNRCTAFVQGMVWIGSSIVTFGVRHIKIWRVEEPRSVSPSKRLNADTNSPAQAQKALPGRNVLLGNMIEATFSCAAVLDSNRAIICTEAGDVCLFDDTGKQMKLSKVVETSSVITCSAIKDGALYLGGRDSDFAVIDIAAFEAGNEDCVRASQTASAGLMALGFVSNGLVTLDAKHSIEIRKPVDESAHFDLSLPAMPISGHGESILGVESLSKPEELDAAFCTWSASGTVILWDIDGKMKSSFEVPLEQAYYESDMDAVNQLTIVKASGRGGHFITGDKLGVLRVIDALSKECVAVLKVHSSDCQSITTFETDSKFIIASCGRDRTTQLVQRTPDGTFEHFQTLEFAAKVVEVLMPSAERVITCSLDRTLQFHEIISKEDDPNVLAAITLKSVPLKASPTSMAVAPDGKSVFVSLLDRSVCTFDLETGRALSSFKCTDECGIDSVVLDSLIARLGNDKEPAFLLGVSNTDKSVRIYDCQVGVFMDREWGHTEAISGVTLTHGEGDARKIVSVGSDGTIMIWDIDLQQRSLAGDRDPSPEKEASTARRTPLRRVLSKAELAEFQRPVSSLGLPGRRSPPRTLPKRRSIYNLASSSSIHTTPTAQLQSSPSIGGIGDETPSRRPSNDNRCSNSPPVSPKGRLARRPSNQTLGETLRKSSSGSLRGYGSLNMATEQVCRTLRSYRKKLVSTDPISQELLAELDQELRFTAVALGDRVTRSKAMTDTMLNGLLDQYSERLLSMMDEKIKQNYPSPTETGPETSPETSPETPQLRPKSSGSGSSSEPY</sequence>
<evidence type="ECO:0000256" key="4">
    <source>
        <dbReference type="SAM" id="MobiDB-lite"/>
    </source>
</evidence>
<proteinExistence type="predicted"/>
<dbReference type="SUPFAM" id="SSF50978">
    <property type="entry name" value="WD40 repeat-like"/>
    <property type="match status" value="2"/>
</dbReference>
<feature type="compositionally biased region" description="Polar residues" evidence="4">
    <location>
        <begin position="98"/>
        <end position="114"/>
    </location>
</feature>
<feature type="compositionally biased region" description="Basic and acidic residues" evidence="4">
    <location>
        <begin position="770"/>
        <end position="783"/>
    </location>
</feature>
<dbReference type="Pfam" id="PF00400">
    <property type="entry name" value="WD40"/>
    <property type="match status" value="3"/>
</dbReference>
<feature type="compositionally biased region" description="Polar residues" evidence="4">
    <location>
        <begin position="1"/>
        <end position="17"/>
    </location>
</feature>
<dbReference type="InParanoid" id="A0A136JHF5"/>
<dbReference type="STRING" id="196109.A0A136JHF5"/>
<dbReference type="InterPro" id="IPR019775">
    <property type="entry name" value="WD40_repeat_CS"/>
</dbReference>
<dbReference type="Gene3D" id="2.130.10.10">
    <property type="entry name" value="YVTN repeat-like/Quinoprotein amine dehydrogenase"/>
    <property type="match status" value="3"/>
</dbReference>
<feature type="repeat" description="WD" evidence="3">
    <location>
        <begin position="726"/>
        <end position="770"/>
    </location>
</feature>
<dbReference type="PROSITE" id="PS50082">
    <property type="entry name" value="WD_REPEATS_2"/>
    <property type="match status" value="1"/>
</dbReference>
<dbReference type="PANTHER" id="PTHR45589:SF1">
    <property type="entry name" value="WD REPEAT DOMAIN 62, ISOFORM G"/>
    <property type="match status" value="1"/>
</dbReference>
<feature type="compositionally biased region" description="Polar residues" evidence="4">
    <location>
        <begin position="830"/>
        <end position="848"/>
    </location>
</feature>
<accession>A0A136JHF5</accession>
<feature type="region of interest" description="Disordered" evidence="4">
    <location>
        <begin position="980"/>
        <end position="1022"/>
    </location>
</feature>
<dbReference type="OrthoDB" id="6252103at2759"/>
<feature type="region of interest" description="Disordered" evidence="4">
    <location>
        <begin position="768"/>
        <end position="789"/>
    </location>
</feature>
<dbReference type="Proteomes" id="UP000070501">
    <property type="component" value="Unassembled WGS sequence"/>
</dbReference>
<keyword evidence="2" id="KW-0677">Repeat</keyword>
<feature type="compositionally biased region" description="Low complexity" evidence="4">
    <location>
        <begin position="894"/>
        <end position="903"/>
    </location>
</feature>
<keyword evidence="1 3" id="KW-0853">WD repeat</keyword>
<feature type="region of interest" description="Disordered" evidence="4">
    <location>
        <begin position="98"/>
        <end position="144"/>
    </location>
</feature>
<dbReference type="InterPro" id="IPR052779">
    <property type="entry name" value="WDR62"/>
</dbReference>
<dbReference type="InterPro" id="IPR015943">
    <property type="entry name" value="WD40/YVTN_repeat-like_dom_sf"/>
</dbReference>
<dbReference type="AlphaFoldDB" id="A0A136JHF5"/>
<dbReference type="EMBL" id="KQ964245">
    <property type="protein sequence ID" value="KXJ96568.1"/>
    <property type="molecule type" value="Genomic_DNA"/>
</dbReference>
<gene>
    <name evidence="5" type="ORF">Micbo1qcDRAFT_1614</name>
</gene>